<evidence type="ECO:0000256" key="3">
    <source>
        <dbReference type="ARBA" id="ARBA00022989"/>
    </source>
</evidence>
<keyword evidence="2 6" id="KW-0812">Transmembrane</keyword>
<dbReference type="GO" id="GO:0015095">
    <property type="term" value="F:magnesium ion transmembrane transporter activity"/>
    <property type="evidence" value="ECO:0007669"/>
    <property type="project" value="InterPro"/>
</dbReference>
<accession>A0A1X2HX81</accession>
<dbReference type="EMBL" id="MCGE01000051">
    <property type="protein sequence ID" value="ORZ04377.1"/>
    <property type="molecule type" value="Genomic_DNA"/>
</dbReference>
<feature type="region of interest" description="Disordered" evidence="5">
    <location>
        <begin position="337"/>
        <end position="388"/>
    </location>
</feature>
<evidence type="ECO:0000256" key="5">
    <source>
        <dbReference type="SAM" id="MobiDB-lite"/>
    </source>
</evidence>
<dbReference type="PANTHER" id="PTHR12570:SF85">
    <property type="entry name" value="DUF803 DOMAIN MEMBRANE PROTEIN (AFU_ORTHOLOGUE AFUA_1G15880)"/>
    <property type="match status" value="1"/>
</dbReference>
<feature type="transmembrane region" description="Helical" evidence="6">
    <location>
        <begin position="174"/>
        <end position="196"/>
    </location>
</feature>
<feature type="transmembrane region" description="Helical" evidence="6">
    <location>
        <begin position="272"/>
        <end position="291"/>
    </location>
</feature>
<evidence type="ECO:0000256" key="4">
    <source>
        <dbReference type="ARBA" id="ARBA00023136"/>
    </source>
</evidence>
<feature type="compositionally biased region" description="Basic residues" evidence="5">
    <location>
        <begin position="419"/>
        <end position="431"/>
    </location>
</feature>
<dbReference type="STRING" id="90262.A0A1X2HX81"/>
<comment type="caution">
    <text evidence="7">The sequence shown here is derived from an EMBL/GenBank/DDBJ whole genome shotgun (WGS) entry which is preliminary data.</text>
</comment>
<feature type="transmembrane region" description="Helical" evidence="6">
    <location>
        <begin position="78"/>
        <end position="99"/>
    </location>
</feature>
<proteinExistence type="predicted"/>
<evidence type="ECO:0000256" key="6">
    <source>
        <dbReference type="SAM" id="Phobius"/>
    </source>
</evidence>
<organism evidence="7 8">
    <name type="scientific">Absidia repens</name>
    <dbReference type="NCBI Taxonomy" id="90262"/>
    <lineage>
        <taxon>Eukaryota</taxon>
        <taxon>Fungi</taxon>
        <taxon>Fungi incertae sedis</taxon>
        <taxon>Mucoromycota</taxon>
        <taxon>Mucoromycotina</taxon>
        <taxon>Mucoromycetes</taxon>
        <taxon>Mucorales</taxon>
        <taxon>Cunninghamellaceae</taxon>
        <taxon>Absidia</taxon>
    </lineage>
</organism>
<feature type="transmembrane region" description="Helical" evidence="6">
    <location>
        <begin position="146"/>
        <end position="162"/>
    </location>
</feature>
<dbReference type="Proteomes" id="UP000193560">
    <property type="component" value="Unassembled WGS sequence"/>
</dbReference>
<sequence length="431" mass="47613">MEGKFIGLILAICSSILIGVSFVITKKGLQRSSSDQGRIIGCFRLTLLPKNPIWWIGLITMVGGELLNFVGYTFAPAILITPLGALSVIIGAGLASIFLKERLGPTGIVGCLLSLIGAVIIVLHSPEDPVVESVDELVSYMLQPGFITYFVLVVLVTIGLIWKAVPRWGKVKPIVYISICSLTGSLSIMTIKAFGIAVKLTIAGNNQFTQASTYIFGLMCVAFILVQMNYFNKALDTFSTNVVNPIYFVFFTTATIAASAIMYRGWHTSDAVNTVTMVCGFLIIFSGVYLLNSIAKKSQTQLTTDDTNAAPSVVSVIPGTLSASFTVSRTSMIDIGSTTVNGTDSTEPTYQPKYDDSRRVEVDEEKKIGGSDIDKPQRQYQRQRHLHAHRDRHNQNHYHYQHQNQHQHQHQNCIQRSSIRQRQRQRAHSLP</sequence>
<keyword evidence="4 6" id="KW-0472">Membrane</keyword>
<dbReference type="GO" id="GO:0016020">
    <property type="term" value="C:membrane"/>
    <property type="evidence" value="ECO:0007669"/>
    <property type="project" value="UniProtKB-SubCell"/>
</dbReference>
<keyword evidence="3 6" id="KW-1133">Transmembrane helix</keyword>
<dbReference type="Pfam" id="PF05653">
    <property type="entry name" value="Mg_trans_NIPA"/>
    <property type="match status" value="1"/>
</dbReference>
<comment type="subcellular location">
    <subcellularLocation>
        <location evidence="1">Membrane</location>
        <topology evidence="1">Multi-pass membrane protein</topology>
    </subcellularLocation>
</comment>
<dbReference type="InterPro" id="IPR037185">
    <property type="entry name" value="EmrE-like"/>
</dbReference>
<feature type="compositionally biased region" description="Basic residues" evidence="5">
    <location>
        <begin position="400"/>
        <end position="409"/>
    </location>
</feature>
<feature type="compositionally biased region" description="Basic and acidic residues" evidence="5">
    <location>
        <begin position="353"/>
        <end position="377"/>
    </location>
</feature>
<dbReference type="SUPFAM" id="SSF103481">
    <property type="entry name" value="Multidrug resistance efflux transporter EmrE"/>
    <property type="match status" value="1"/>
</dbReference>
<feature type="transmembrane region" description="Helical" evidence="6">
    <location>
        <begin position="106"/>
        <end position="126"/>
    </location>
</feature>
<evidence type="ECO:0000256" key="2">
    <source>
        <dbReference type="ARBA" id="ARBA00022692"/>
    </source>
</evidence>
<feature type="transmembrane region" description="Helical" evidence="6">
    <location>
        <begin position="246"/>
        <end position="266"/>
    </location>
</feature>
<feature type="transmembrane region" description="Helical" evidence="6">
    <location>
        <begin position="208"/>
        <end position="226"/>
    </location>
</feature>
<feature type="transmembrane region" description="Helical" evidence="6">
    <location>
        <begin position="53"/>
        <end position="72"/>
    </location>
</feature>
<gene>
    <name evidence="7" type="ORF">BCR42DRAFT_475378</name>
</gene>
<feature type="compositionally biased region" description="Polar residues" evidence="5">
    <location>
        <begin position="337"/>
        <end position="349"/>
    </location>
</feature>
<evidence type="ECO:0000313" key="8">
    <source>
        <dbReference type="Proteomes" id="UP000193560"/>
    </source>
</evidence>
<reference evidence="7 8" key="1">
    <citation type="submission" date="2016-07" db="EMBL/GenBank/DDBJ databases">
        <title>Pervasive Adenine N6-methylation of Active Genes in Fungi.</title>
        <authorList>
            <consortium name="DOE Joint Genome Institute"/>
            <person name="Mondo S.J."/>
            <person name="Dannebaum R.O."/>
            <person name="Kuo R.C."/>
            <person name="Labutti K."/>
            <person name="Haridas S."/>
            <person name="Kuo A."/>
            <person name="Salamov A."/>
            <person name="Ahrendt S.R."/>
            <person name="Lipzen A."/>
            <person name="Sullivan W."/>
            <person name="Andreopoulos W.B."/>
            <person name="Clum A."/>
            <person name="Lindquist E."/>
            <person name="Daum C."/>
            <person name="Ramamoorthy G.K."/>
            <person name="Gryganskyi A."/>
            <person name="Culley D."/>
            <person name="Magnuson J.K."/>
            <person name="James T.Y."/>
            <person name="O'Malley M.A."/>
            <person name="Stajich J.E."/>
            <person name="Spatafora J.W."/>
            <person name="Visel A."/>
            <person name="Grigoriev I.V."/>
        </authorList>
    </citation>
    <scope>NUCLEOTIDE SEQUENCE [LARGE SCALE GENOMIC DNA]</scope>
    <source>
        <strain evidence="7 8">NRRL 1336</strain>
    </source>
</reference>
<dbReference type="InterPro" id="IPR008521">
    <property type="entry name" value="Mg_trans_NIPA"/>
</dbReference>
<evidence type="ECO:0000256" key="1">
    <source>
        <dbReference type="ARBA" id="ARBA00004141"/>
    </source>
</evidence>
<name>A0A1X2HX81_9FUNG</name>
<feature type="transmembrane region" description="Helical" evidence="6">
    <location>
        <begin position="6"/>
        <end position="24"/>
    </location>
</feature>
<dbReference type="AlphaFoldDB" id="A0A1X2HX81"/>
<feature type="region of interest" description="Disordered" evidence="5">
    <location>
        <begin position="400"/>
        <end position="431"/>
    </location>
</feature>
<dbReference type="OrthoDB" id="6428174at2759"/>
<evidence type="ECO:0000313" key="7">
    <source>
        <dbReference type="EMBL" id="ORZ04377.1"/>
    </source>
</evidence>
<keyword evidence="8" id="KW-1185">Reference proteome</keyword>
<protein>
    <submittedName>
        <fullName evidence="7">Magnesium transporter NIPA-domain-containing protein</fullName>
    </submittedName>
</protein>
<dbReference type="PANTHER" id="PTHR12570">
    <property type="match status" value="1"/>
</dbReference>